<dbReference type="SMART" id="SM00267">
    <property type="entry name" value="GGDEF"/>
    <property type="match status" value="1"/>
</dbReference>
<dbReference type="PROSITE" id="PS50887">
    <property type="entry name" value="GGDEF"/>
    <property type="match status" value="1"/>
</dbReference>
<dbReference type="Gene3D" id="3.30.450.40">
    <property type="match status" value="1"/>
</dbReference>
<evidence type="ECO:0000256" key="2">
    <source>
        <dbReference type="ARBA" id="ARBA00034247"/>
    </source>
</evidence>
<keyword evidence="3" id="KW-1133">Transmembrane helix</keyword>
<evidence type="ECO:0000259" key="4">
    <source>
        <dbReference type="PROSITE" id="PS50887"/>
    </source>
</evidence>
<reference evidence="5 6" key="1">
    <citation type="submission" date="2019-03" db="EMBL/GenBank/DDBJ databases">
        <title>Genomic Encyclopedia of Type Strains, Phase IV (KMG-IV): sequencing the most valuable type-strain genomes for metagenomic binning, comparative biology and taxonomic classification.</title>
        <authorList>
            <person name="Goeker M."/>
        </authorList>
    </citation>
    <scope>NUCLEOTIDE SEQUENCE [LARGE SCALE GENOMIC DNA]</scope>
    <source>
        <strain evidence="5 6">DSM 103428</strain>
    </source>
</reference>
<dbReference type="Pfam" id="PF00990">
    <property type="entry name" value="GGDEF"/>
    <property type="match status" value="1"/>
</dbReference>
<dbReference type="FunFam" id="3.30.70.270:FF:000001">
    <property type="entry name" value="Diguanylate cyclase domain protein"/>
    <property type="match status" value="1"/>
</dbReference>
<organism evidence="5 6">
    <name type="scientific">Acidipila rosea</name>
    <dbReference type="NCBI Taxonomy" id="768535"/>
    <lineage>
        <taxon>Bacteria</taxon>
        <taxon>Pseudomonadati</taxon>
        <taxon>Acidobacteriota</taxon>
        <taxon>Terriglobia</taxon>
        <taxon>Terriglobales</taxon>
        <taxon>Acidobacteriaceae</taxon>
        <taxon>Acidipila</taxon>
    </lineage>
</organism>
<evidence type="ECO:0000313" key="5">
    <source>
        <dbReference type="EMBL" id="TCK72102.1"/>
    </source>
</evidence>
<dbReference type="InterPro" id="IPR029016">
    <property type="entry name" value="GAF-like_dom_sf"/>
</dbReference>
<evidence type="ECO:0000256" key="1">
    <source>
        <dbReference type="ARBA" id="ARBA00012528"/>
    </source>
</evidence>
<feature type="transmembrane region" description="Helical" evidence="3">
    <location>
        <begin position="179"/>
        <end position="201"/>
    </location>
</feature>
<dbReference type="Gene3D" id="3.30.70.270">
    <property type="match status" value="1"/>
</dbReference>
<dbReference type="Proteomes" id="UP000295210">
    <property type="component" value="Unassembled WGS sequence"/>
</dbReference>
<dbReference type="CDD" id="cd01949">
    <property type="entry name" value="GGDEF"/>
    <property type="match status" value="1"/>
</dbReference>
<comment type="catalytic activity">
    <reaction evidence="2">
        <text>2 GTP = 3',3'-c-di-GMP + 2 diphosphate</text>
        <dbReference type="Rhea" id="RHEA:24898"/>
        <dbReference type="ChEBI" id="CHEBI:33019"/>
        <dbReference type="ChEBI" id="CHEBI:37565"/>
        <dbReference type="ChEBI" id="CHEBI:58805"/>
        <dbReference type="EC" id="2.7.7.65"/>
    </reaction>
</comment>
<dbReference type="InterPro" id="IPR003018">
    <property type="entry name" value="GAF"/>
</dbReference>
<dbReference type="SUPFAM" id="SSF55073">
    <property type="entry name" value="Nucleotide cyclase"/>
    <property type="match status" value="1"/>
</dbReference>
<dbReference type="OrthoDB" id="9783388at2"/>
<dbReference type="EMBL" id="SMGK01000004">
    <property type="protein sequence ID" value="TCK72102.1"/>
    <property type="molecule type" value="Genomic_DNA"/>
</dbReference>
<feature type="domain" description="GGDEF" evidence="4">
    <location>
        <begin position="424"/>
        <end position="558"/>
    </location>
</feature>
<dbReference type="InterPro" id="IPR000160">
    <property type="entry name" value="GGDEF_dom"/>
</dbReference>
<dbReference type="AlphaFoldDB" id="A0A4R1L281"/>
<dbReference type="InterPro" id="IPR043128">
    <property type="entry name" value="Rev_trsase/Diguanyl_cyclase"/>
</dbReference>
<dbReference type="NCBIfam" id="TIGR00254">
    <property type="entry name" value="GGDEF"/>
    <property type="match status" value="1"/>
</dbReference>
<dbReference type="GO" id="GO:0052621">
    <property type="term" value="F:diguanylate cyclase activity"/>
    <property type="evidence" value="ECO:0007669"/>
    <property type="project" value="UniProtKB-EC"/>
</dbReference>
<keyword evidence="6" id="KW-1185">Reference proteome</keyword>
<protein>
    <recommendedName>
        <fullName evidence="1">diguanylate cyclase</fullName>
        <ecNumber evidence="1">2.7.7.65</ecNumber>
    </recommendedName>
</protein>
<accession>A0A4R1L281</accession>
<dbReference type="InterPro" id="IPR050469">
    <property type="entry name" value="Diguanylate_Cyclase"/>
</dbReference>
<comment type="caution">
    <text evidence="5">The sequence shown here is derived from an EMBL/GenBank/DDBJ whole genome shotgun (WGS) entry which is preliminary data.</text>
</comment>
<dbReference type="SUPFAM" id="SSF55781">
    <property type="entry name" value="GAF domain-like"/>
    <property type="match status" value="1"/>
</dbReference>
<dbReference type="InterPro" id="IPR029787">
    <property type="entry name" value="Nucleotide_cyclase"/>
</dbReference>
<feature type="transmembrane region" description="Helical" evidence="3">
    <location>
        <begin position="15"/>
        <end position="38"/>
    </location>
</feature>
<dbReference type="PANTHER" id="PTHR45138">
    <property type="entry name" value="REGULATORY COMPONENTS OF SENSORY TRANSDUCTION SYSTEM"/>
    <property type="match status" value="1"/>
</dbReference>
<proteinExistence type="predicted"/>
<dbReference type="PANTHER" id="PTHR45138:SF9">
    <property type="entry name" value="DIGUANYLATE CYCLASE DGCM-RELATED"/>
    <property type="match status" value="1"/>
</dbReference>
<keyword evidence="3" id="KW-0472">Membrane</keyword>
<name>A0A4R1L281_9BACT</name>
<dbReference type="RefSeq" id="WP_131997679.1">
    <property type="nucleotide sequence ID" value="NZ_SMGK01000004.1"/>
</dbReference>
<evidence type="ECO:0000313" key="6">
    <source>
        <dbReference type="Proteomes" id="UP000295210"/>
    </source>
</evidence>
<sequence length="562" mass="62869">MNLVYPNTIRKRSSAVMLVILAALGSAAFICAGSVLVYSSARQLIVRRDLEDHSNDVLSALQLISRRIGDIDLTIRLYQKTSSDGDLKNVQRTAAQLEAASIQLQNLVADDVSQQKRANRIVGAAHALNESLEDLDAKSSFPVHQLMLAREALSQMEVYEQALLAARKRQAREQSYRSLGTAIAYVLLSLAVVLMLFGSLLRDILRRKQFEDQLSRANSQLELTIGQLESRAREAALLTAARDEMQLCISPSDAHTCAARYCERLLTGTRGGVLVINNSRQMVELRASWGDPEALIDCFALDSCCGLRSGRARWRKDGQSEVHCTHFNGEQPENYLCIPLAAQGDTLGFVYVECPNRRMATIVESQEAALQELVETASMAIAGLNLRMRLENQSIRDGLTNLFNRHFMEIALEREILRAGRSRNSLAVFMLDVDHFKQFNDTYGHEAGDNVLREVAETFRQCVRAEDIICRYGGEEFVIILPEITTSEAWERAEAVRRKVGEIRVRHRGESLREVTISLGLAMYPADADTLEELLREADRALYDAKHRGRNCVVTAQSRVNA</sequence>
<keyword evidence="3" id="KW-0812">Transmembrane</keyword>
<evidence type="ECO:0000256" key="3">
    <source>
        <dbReference type="SAM" id="Phobius"/>
    </source>
</evidence>
<gene>
    <name evidence="5" type="ORF">C7378_2735</name>
</gene>
<dbReference type="Pfam" id="PF01590">
    <property type="entry name" value="GAF"/>
    <property type="match status" value="1"/>
</dbReference>
<dbReference type="EC" id="2.7.7.65" evidence="1"/>